<accession>V8N3K0</accession>
<organism evidence="2 3">
    <name type="scientific">Ophiophagus hannah</name>
    <name type="common">King cobra</name>
    <name type="synonym">Naja hannah</name>
    <dbReference type="NCBI Taxonomy" id="8665"/>
    <lineage>
        <taxon>Eukaryota</taxon>
        <taxon>Metazoa</taxon>
        <taxon>Chordata</taxon>
        <taxon>Craniata</taxon>
        <taxon>Vertebrata</taxon>
        <taxon>Euteleostomi</taxon>
        <taxon>Lepidosauria</taxon>
        <taxon>Squamata</taxon>
        <taxon>Bifurcata</taxon>
        <taxon>Unidentata</taxon>
        <taxon>Episquamata</taxon>
        <taxon>Toxicofera</taxon>
        <taxon>Serpentes</taxon>
        <taxon>Colubroidea</taxon>
        <taxon>Elapidae</taxon>
        <taxon>Elapinae</taxon>
        <taxon>Ophiophagus</taxon>
    </lineage>
</organism>
<evidence type="ECO:0000313" key="2">
    <source>
        <dbReference type="EMBL" id="ETE56854.1"/>
    </source>
</evidence>
<dbReference type="EMBL" id="AZIM01011626">
    <property type="protein sequence ID" value="ETE56854.1"/>
    <property type="molecule type" value="Genomic_DNA"/>
</dbReference>
<evidence type="ECO:0000313" key="3">
    <source>
        <dbReference type="Proteomes" id="UP000018936"/>
    </source>
</evidence>
<reference evidence="2 3" key="1">
    <citation type="journal article" date="2013" name="Proc. Natl. Acad. Sci. U.S.A.">
        <title>The king cobra genome reveals dynamic gene evolution and adaptation in the snake venom system.</title>
        <authorList>
            <person name="Vonk F.J."/>
            <person name="Casewell N.R."/>
            <person name="Henkel C.V."/>
            <person name="Heimberg A.M."/>
            <person name="Jansen H.J."/>
            <person name="McCleary R.J."/>
            <person name="Kerkkamp H.M."/>
            <person name="Vos R.A."/>
            <person name="Guerreiro I."/>
            <person name="Calvete J.J."/>
            <person name="Wuster W."/>
            <person name="Woods A.E."/>
            <person name="Logan J.M."/>
            <person name="Harrison R.A."/>
            <person name="Castoe T.A."/>
            <person name="de Koning A.P."/>
            <person name="Pollock D.D."/>
            <person name="Yandell M."/>
            <person name="Calderon D."/>
            <person name="Renjifo C."/>
            <person name="Currier R.B."/>
            <person name="Salgado D."/>
            <person name="Pla D."/>
            <person name="Sanz L."/>
            <person name="Hyder A.S."/>
            <person name="Ribeiro J.M."/>
            <person name="Arntzen J.W."/>
            <person name="van den Thillart G.E."/>
            <person name="Boetzer M."/>
            <person name="Pirovano W."/>
            <person name="Dirks R.P."/>
            <person name="Spaink H.P."/>
            <person name="Duboule D."/>
            <person name="McGlinn E."/>
            <person name="Kini R.M."/>
            <person name="Richardson M.K."/>
        </authorList>
    </citation>
    <scope>NUCLEOTIDE SEQUENCE</scope>
    <source>
        <tissue evidence="2">Blood</tissue>
    </source>
</reference>
<dbReference type="AlphaFoldDB" id="V8N3K0"/>
<sequence length="62" mass="7115">MESVLLSSQEELQVATKGSSLKEVKILKKVVQTLEEQLAKERVKHQRLAARRLQESRQLADE</sequence>
<proteinExistence type="predicted"/>
<dbReference type="Proteomes" id="UP000018936">
    <property type="component" value="Unassembled WGS sequence"/>
</dbReference>
<comment type="caution">
    <text evidence="2">The sequence shown here is derived from an EMBL/GenBank/DDBJ whole genome shotgun (WGS) entry which is preliminary data.</text>
</comment>
<keyword evidence="1" id="KW-0175">Coiled coil</keyword>
<keyword evidence="3" id="KW-1185">Reference proteome</keyword>
<feature type="coiled-coil region" evidence="1">
    <location>
        <begin position="24"/>
        <end position="51"/>
    </location>
</feature>
<gene>
    <name evidence="2" type="primary">ccdc61</name>
    <name evidence="2" type="ORF">L345_17433</name>
</gene>
<evidence type="ECO:0000256" key="1">
    <source>
        <dbReference type="SAM" id="Coils"/>
    </source>
</evidence>
<feature type="non-terminal residue" evidence="2">
    <location>
        <position position="1"/>
    </location>
</feature>
<feature type="non-terminal residue" evidence="2">
    <location>
        <position position="62"/>
    </location>
</feature>
<protein>
    <submittedName>
        <fullName evidence="2">Coiled-coil domain-containing protein 61</fullName>
    </submittedName>
</protein>
<name>V8N3K0_OPHHA</name>